<dbReference type="GO" id="GO:0030686">
    <property type="term" value="C:90S preribosome"/>
    <property type="evidence" value="ECO:0007669"/>
    <property type="project" value="TreeGrafter"/>
</dbReference>
<dbReference type="InterPro" id="IPR056550">
    <property type="entry name" value="NOL10_2nd"/>
</dbReference>
<protein>
    <submittedName>
        <fullName evidence="10">WD40 repeat-like protein</fullName>
    </submittedName>
</protein>
<evidence type="ECO:0000256" key="2">
    <source>
        <dbReference type="ARBA" id="ARBA00005264"/>
    </source>
</evidence>
<dbReference type="OrthoDB" id="273340at2759"/>
<dbReference type="InterPro" id="IPR036322">
    <property type="entry name" value="WD40_repeat_dom_sf"/>
</dbReference>
<organism evidence="10 11">
    <name type="scientific">Massarina eburnea CBS 473.64</name>
    <dbReference type="NCBI Taxonomy" id="1395130"/>
    <lineage>
        <taxon>Eukaryota</taxon>
        <taxon>Fungi</taxon>
        <taxon>Dikarya</taxon>
        <taxon>Ascomycota</taxon>
        <taxon>Pezizomycotina</taxon>
        <taxon>Dothideomycetes</taxon>
        <taxon>Pleosporomycetidae</taxon>
        <taxon>Pleosporales</taxon>
        <taxon>Massarineae</taxon>
        <taxon>Massarinaceae</taxon>
        <taxon>Massarina</taxon>
    </lineage>
</organism>
<accession>A0A6A6S3T9</accession>
<reference evidence="10" key="1">
    <citation type="journal article" date="2020" name="Stud. Mycol.">
        <title>101 Dothideomycetes genomes: a test case for predicting lifestyles and emergence of pathogens.</title>
        <authorList>
            <person name="Haridas S."/>
            <person name="Albert R."/>
            <person name="Binder M."/>
            <person name="Bloem J."/>
            <person name="Labutti K."/>
            <person name="Salamov A."/>
            <person name="Andreopoulos B."/>
            <person name="Baker S."/>
            <person name="Barry K."/>
            <person name="Bills G."/>
            <person name="Bluhm B."/>
            <person name="Cannon C."/>
            <person name="Castanera R."/>
            <person name="Culley D."/>
            <person name="Daum C."/>
            <person name="Ezra D."/>
            <person name="Gonzalez J."/>
            <person name="Henrissat B."/>
            <person name="Kuo A."/>
            <person name="Liang C."/>
            <person name="Lipzen A."/>
            <person name="Lutzoni F."/>
            <person name="Magnuson J."/>
            <person name="Mondo S."/>
            <person name="Nolan M."/>
            <person name="Ohm R."/>
            <person name="Pangilinan J."/>
            <person name="Park H.-J."/>
            <person name="Ramirez L."/>
            <person name="Alfaro M."/>
            <person name="Sun H."/>
            <person name="Tritt A."/>
            <person name="Yoshinaga Y."/>
            <person name="Zwiers L.-H."/>
            <person name="Turgeon B."/>
            <person name="Goodwin S."/>
            <person name="Spatafora J."/>
            <person name="Crous P."/>
            <person name="Grigoriev I."/>
        </authorList>
    </citation>
    <scope>NUCLEOTIDE SEQUENCE</scope>
    <source>
        <strain evidence="10">CBS 473.64</strain>
    </source>
</reference>
<dbReference type="InterPro" id="IPR015943">
    <property type="entry name" value="WD40/YVTN_repeat-like_dom_sf"/>
</dbReference>
<dbReference type="Pfam" id="PF23098">
    <property type="entry name" value="Beta-prop_NOL10_N"/>
    <property type="match status" value="1"/>
</dbReference>
<comment type="subcellular location">
    <subcellularLocation>
        <location evidence="1">Nucleus</location>
        <location evidence="1">Nucleolus</location>
    </subcellularLocation>
</comment>
<dbReference type="GO" id="GO:0000462">
    <property type="term" value="P:maturation of SSU-rRNA from tricistronic rRNA transcript (SSU-rRNA, 5.8S rRNA, LSU-rRNA)"/>
    <property type="evidence" value="ECO:0007669"/>
    <property type="project" value="TreeGrafter"/>
</dbReference>
<keyword evidence="11" id="KW-1185">Reference proteome</keyword>
<dbReference type="InterPro" id="IPR040382">
    <property type="entry name" value="NOL10/Enp2"/>
</dbReference>
<comment type="similarity">
    <text evidence="2">Belongs to the WD repeat NOL10/ENP2 family.</text>
</comment>
<dbReference type="GO" id="GO:0032040">
    <property type="term" value="C:small-subunit processome"/>
    <property type="evidence" value="ECO:0007669"/>
    <property type="project" value="TreeGrafter"/>
</dbReference>
<feature type="domain" description="NUC153" evidence="7">
    <location>
        <begin position="555"/>
        <end position="583"/>
    </location>
</feature>
<dbReference type="Gene3D" id="2.130.10.10">
    <property type="entry name" value="YVTN repeat-like/Quinoprotein amine dehydrogenase"/>
    <property type="match status" value="1"/>
</dbReference>
<evidence type="ECO:0000256" key="6">
    <source>
        <dbReference type="SAM" id="MobiDB-lite"/>
    </source>
</evidence>
<feature type="compositionally biased region" description="Basic and acidic residues" evidence="6">
    <location>
        <begin position="666"/>
        <end position="684"/>
    </location>
</feature>
<evidence type="ECO:0000313" key="11">
    <source>
        <dbReference type="Proteomes" id="UP000799753"/>
    </source>
</evidence>
<dbReference type="Pfam" id="PF08159">
    <property type="entry name" value="NUC153"/>
    <property type="match status" value="1"/>
</dbReference>
<keyword evidence="5" id="KW-0539">Nucleus</keyword>
<keyword evidence="4" id="KW-0677">Repeat</keyword>
<feature type="compositionally biased region" description="Basic and acidic residues" evidence="6">
    <location>
        <begin position="598"/>
        <end position="632"/>
    </location>
</feature>
<evidence type="ECO:0000259" key="7">
    <source>
        <dbReference type="Pfam" id="PF08159"/>
    </source>
</evidence>
<dbReference type="SUPFAM" id="SSF50978">
    <property type="entry name" value="WD40 repeat-like"/>
    <property type="match status" value="1"/>
</dbReference>
<dbReference type="AlphaFoldDB" id="A0A6A6S3T9"/>
<gene>
    <name evidence="10" type="ORF">P280DRAFT_468760</name>
</gene>
<evidence type="ECO:0000256" key="1">
    <source>
        <dbReference type="ARBA" id="ARBA00004604"/>
    </source>
</evidence>
<feature type="compositionally biased region" description="Basic and acidic residues" evidence="6">
    <location>
        <begin position="695"/>
        <end position="713"/>
    </location>
</feature>
<evidence type="ECO:0000313" key="10">
    <source>
        <dbReference type="EMBL" id="KAF2641088.1"/>
    </source>
</evidence>
<evidence type="ECO:0000256" key="3">
    <source>
        <dbReference type="ARBA" id="ARBA00022574"/>
    </source>
</evidence>
<keyword evidence="3" id="KW-0853">WD repeat</keyword>
<feature type="region of interest" description="Disordered" evidence="6">
    <location>
        <begin position="576"/>
        <end position="739"/>
    </location>
</feature>
<dbReference type="Pfam" id="PF23097">
    <property type="entry name" value="NOL10_2nd"/>
    <property type="match status" value="1"/>
</dbReference>
<dbReference type="EMBL" id="MU006783">
    <property type="protein sequence ID" value="KAF2641088.1"/>
    <property type="molecule type" value="Genomic_DNA"/>
</dbReference>
<evidence type="ECO:0000259" key="9">
    <source>
        <dbReference type="Pfam" id="PF23098"/>
    </source>
</evidence>
<name>A0A6A6S3T9_9PLEO</name>
<evidence type="ECO:0000256" key="5">
    <source>
        <dbReference type="ARBA" id="ARBA00023242"/>
    </source>
</evidence>
<sequence>MKIANDSAVPVYTISGAEARPLPEWLVQKRKRSLKQDPEFANRVELLQDFEFEEASQCVRVSEDGDWVMSTGTYKPQIHVHNLPQLALSYSRHTTCLNQTFRILSSDYRKSIHLQSDRLIELHTAGGKHYSVRIPRFGRDLIYDRHSAEALIPSVGVNREGLGEVFRLNLEVGRFMKCYELDVGGDDGTAVGAGSLQGGVDAGSVNTGAIAEDSHSLTAFGTSLGTVEFWDPRSRNRVGILSAPADAFEGRSAISALEFNRSGLELASGSSNGLIHLYDLRSPVPLLKKDQGYGYPIQNIIYLNSSTSSRAQLSEPKILTSDKRIIKIWDARNGEHWTSVEPAVDLNHVEWCKDSGMLLTANEGRQQHAFFVPQLGPAPRWCSFLDNIVEEMAEDPNDPNSFGKNSAGEVYDNFKFLTMPQLQQYNLDHLVGTTSLLRPYMHGYFVAQKLYEEARLISNPDLWQEQRDKSIKERIEKERESRIRGNKKVAVKVNRRLAERIQEREDKAERKRAKRILERGGDDDMVDVDAAPAVDDGEVEGEVKEAKPAGGVLNDPRFARLFQDQDFEVDEFSHEFQAINPSTKLPKGLTAVEEEMLDERKGSSDDDKSSDSEAERVHAVRKQPTDQIDKNRISNPSYKKSGHRRQDGPQMVVSSSANNKNKKQGQSRDKTFGSRVSKLNDRRAPTRGGTTTVVGEREISFIPEKKEKRRDGDGSSGQRHDRKKEKDRRSASNNVFRNM</sequence>
<dbReference type="PANTHER" id="PTHR14927:SF0">
    <property type="entry name" value="NUCLEOLAR PROTEIN 10"/>
    <property type="match status" value="1"/>
</dbReference>
<evidence type="ECO:0000256" key="4">
    <source>
        <dbReference type="ARBA" id="ARBA00022737"/>
    </source>
</evidence>
<evidence type="ECO:0000259" key="8">
    <source>
        <dbReference type="Pfam" id="PF23097"/>
    </source>
</evidence>
<dbReference type="PANTHER" id="PTHR14927">
    <property type="entry name" value="NUCLEOLAR PROTEIN 10"/>
    <property type="match status" value="1"/>
</dbReference>
<feature type="domain" description="Nucleolar protein 10-like N-terminal" evidence="9">
    <location>
        <begin position="9"/>
        <end position="394"/>
    </location>
</feature>
<feature type="domain" description="Nucleolar protein 10-like second" evidence="8">
    <location>
        <begin position="410"/>
        <end position="459"/>
    </location>
</feature>
<dbReference type="InterPro" id="IPR056551">
    <property type="entry name" value="Beta-prop_NOL10_N"/>
</dbReference>
<dbReference type="Proteomes" id="UP000799753">
    <property type="component" value="Unassembled WGS sequence"/>
</dbReference>
<dbReference type="InterPro" id="IPR012580">
    <property type="entry name" value="NUC153"/>
</dbReference>
<proteinExistence type="inferred from homology"/>